<gene>
    <name evidence="1" type="ORF">PPRIM_AZ9-3.1.T1560003</name>
</gene>
<organism evidence="1 2">
    <name type="scientific">Paramecium primaurelia</name>
    <dbReference type="NCBI Taxonomy" id="5886"/>
    <lineage>
        <taxon>Eukaryota</taxon>
        <taxon>Sar</taxon>
        <taxon>Alveolata</taxon>
        <taxon>Ciliophora</taxon>
        <taxon>Intramacronucleata</taxon>
        <taxon>Oligohymenophorea</taxon>
        <taxon>Peniculida</taxon>
        <taxon>Parameciidae</taxon>
        <taxon>Paramecium</taxon>
    </lineage>
</organism>
<name>A0A8S1QFQ3_PARPR</name>
<accession>A0A8S1QFQ3</accession>
<sequence length="101" mass="12028">MLLFFIIQSYQSFDMFRNLQKAIQSLNQLNDSHLILINIILLLQQKLSLIMPLKYLKGNQKAFNKQFQMEILNQAKKLKLQALINRSIINVELIRIKLQLW</sequence>
<dbReference type="Proteomes" id="UP000688137">
    <property type="component" value="Unassembled WGS sequence"/>
</dbReference>
<keyword evidence="2" id="KW-1185">Reference proteome</keyword>
<protein>
    <submittedName>
        <fullName evidence="1">Uncharacterized protein</fullName>
    </submittedName>
</protein>
<evidence type="ECO:0000313" key="2">
    <source>
        <dbReference type="Proteomes" id="UP000688137"/>
    </source>
</evidence>
<comment type="caution">
    <text evidence="1">The sequence shown here is derived from an EMBL/GenBank/DDBJ whole genome shotgun (WGS) entry which is preliminary data.</text>
</comment>
<reference evidence="1" key="1">
    <citation type="submission" date="2021-01" db="EMBL/GenBank/DDBJ databases">
        <authorList>
            <consortium name="Genoscope - CEA"/>
            <person name="William W."/>
        </authorList>
    </citation>
    <scope>NUCLEOTIDE SEQUENCE</scope>
</reference>
<evidence type="ECO:0000313" key="1">
    <source>
        <dbReference type="EMBL" id="CAD8113597.1"/>
    </source>
</evidence>
<proteinExistence type="predicted"/>
<dbReference type="EMBL" id="CAJJDM010000161">
    <property type="protein sequence ID" value="CAD8113597.1"/>
    <property type="molecule type" value="Genomic_DNA"/>
</dbReference>
<dbReference type="AlphaFoldDB" id="A0A8S1QFQ3"/>